<dbReference type="Pfam" id="PF02627">
    <property type="entry name" value="CMD"/>
    <property type="match status" value="1"/>
</dbReference>
<dbReference type="InterPro" id="IPR003779">
    <property type="entry name" value="CMD-like"/>
</dbReference>
<dbReference type="SUPFAM" id="SSF69118">
    <property type="entry name" value="AhpD-like"/>
    <property type="match status" value="1"/>
</dbReference>
<keyword evidence="3" id="KW-1185">Reference proteome</keyword>
<proteinExistence type="predicted"/>
<accession>A0ABP8RVS3</accession>
<dbReference type="Proteomes" id="UP001501598">
    <property type="component" value="Unassembled WGS sequence"/>
</dbReference>
<reference evidence="3" key="1">
    <citation type="journal article" date="2019" name="Int. J. Syst. Evol. Microbiol.">
        <title>The Global Catalogue of Microorganisms (GCM) 10K type strain sequencing project: providing services to taxonomists for standard genome sequencing and annotation.</title>
        <authorList>
            <consortium name="The Broad Institute Genomics Platform"/>
            <consortium name="The Broad Institute Genome Sequencing Center for Infectious Disease"/>
            <person name="Wu L."/>
            <person name="Ma J."/>
        </authorList>
    </citation>
    <scope>NUCLEOTIDE SEQUENCE [LARGE SCALE GENOMIC DNA]</scope>
    <source>
        <strain evidence="3">JCM 17906</strain>
    </source>
</reference>
<dbReference type="RefSeq" id="WP_345420561.1">
    <property type="nucleotide sequence ID" value="NZ_BAABGT010000055.1"/>
</dbReference>
<dbReference type="Gene3D" id="1.20.1290.10">
    <property type="entry name" value="AhpD-like"/>
    <property type="match status" value="1"/>
</dbReference>
<dbReference type="PANTHER" id="PTHR34846">
    <property type="entry name" value="4-CARBOXYMUCONOLACTONE DECARBOXYLASE FAMILY PROTEIN (AFU_ORTHOLOGUE AFUA_6G11590)"/>
    <property type="match status" value="1"/>
</dbReference>
<protein>
    <submittedName>
        <fullName evidence="2">Carboxymuconolactone decarboxylase family protein</fullName>
    </submittedName>
</protein>
<dbReference type="EMBL" id="BAABGT010000055">
    <property type="protein sequence ID" value="GAA4550224.1"/>
    <property type="molecule type" value="Genomic_DNA"/>
</dbReference>
<feature type="domain" description="Carboxymuconolactone decarboxylase-like" evidence="1">
    <location>
        <begin position="38"/>
        <end position="96"/>
    </location>
</feature>
<dbReference type="InterPro" id="IPR029032">
    <property type="entry name" value="AhpD-like"/>
</dbReference>
<comment type="caution">
    <text evidence="2">The sequence shown here is derived from an EMBL/GenBank/DDBJ whole genome shotgun (WGS) entry which is preliminary data.</text>
</comment>
<gene>
    <name evidence="2" type="ORF">GCM10023175_39920</name>
</gene>
<evidence type="ECO:0000313" key="2">
    <source>
        <dbReference type="EMBL" id="GAA4550224.1"/>
    </source>
</evidence>
<organism evidence="2 3">
    <name type="scientific">Pseudonocardia xishanensis</name>
    <dbReference type="NCBI Taxonomy" id="630995"/>
    <lineage>
        <taxon>Bacteria</taxon>
        <taxon>Bacillati</taxon>
        <taxon>Actinomycetota</taxon>
        <taxon>Actinomycetes</taxon>
        <taxon>Pseudonocardiales</taxon>
        <taxon>Pseudonocardiaceae</taxon>
        <taxon>Pseudonocardia</taxon>
    </lineage>
</organism>
<name>A0ABP8RVS3_9PSEU</name>
<dbReference type="PANTHER" id="PTHR34846:SF11">
    <property type="entry name" value="4-CARBOXYMUCONOLACTONE DECARBOXYLASE FAMILY PROTEIN (AFU_ORTHOLOGUE AFUA_6G11590)"/>
    <property type="match status" value="1"/>
</dbReference>
<sequence>MALVPYLDAEDLDPADRDLLARPIFLYRALVNSPAALRAIDMPTKWIRFDCELAPRLKELVMLQVGYLMGNAYEFSHHVKLGYDFGVTDDDIRGLVEEAHGRRSDLGETERAVLTATRAIVVDGAVGDIAFKALEELLGRARAVDVVVIAGFYVGIVRILDSLQVDVEEDYLPYLTTHPLPDTPLA</sequence>
<evidence type="ECO:0000313" key="3">
    <source>
        <dbReference type="Proteomes" id="UP001501598"/>
    </source>
</evidence>
<evidence type="ECO:0000259" key="1">
    <source>
        <dbReference type="Pfam" id="PF02627"/>
    </source>
</evidence>